<dbReference type="GO" id="GO:0004252">
    <property type="term" value="F:serine-type endopeptidase activity"/>
    <property type="evidence" value="ECO:0007669"/>
    <property type="project" value="InterPro"/>
</dbReference>
<dbReference type="InterPro" id="IPR036852">
    <property type="entry name" value="Peptidase_S8/S53_dom_sf"/>
</dbReference>
<feature type="domain" description="Peptidase S8/S53" evidence="1">
    <location>
        <begin position="109"/>
        <end position="245"/>
    </location>
</feature>
<dbReference type="Gene3D" id="3.40.50.200">
    <property type="entry name" value="Peptidase S8/S53 domain"/>
    <property type="match status" value="1"/>
</dbReference>
<reference evidence="2" key="1">
    <citation type="submission" date="2022-10" db="EMBL/GenBank/DDBJ databases">
        <title>Tapping the CABI collections for fungal endophytes: first genome assemblies for Collariella, Neodidymelliopsis, Ascochyta clinopodiicola, Didymella pomorum, Didymosphaeria variabile, Neocosmospora piperis and Neocucurbitaria cava.</title>
        <authorList>
            <person name="Hill R."/>
        </authorList>
    </citation>
    <scope>NUCLEOTIDE SEQUENCE</scope>
    <source>
        <strain evidence="2">IMI 355082</strain>
    </source>
</reference>
<keyword evidence="3" id="KW-1185">Reference proteome</keyword>
<dbReference type="SUPFAM" id="SSF52743">
    <property type="entry name" value="Subtilisin-like"/>
    <property type="match status" value="1"/>
</dbReference>
<dbReference type="InterPro" id="IPR000209">
    <property type="entry name" value="Peptidase_S8/S53_dom"/>
</dbReference>
<dbReference type="GO" id="GO:0006508">
    <property type="term" value="P:proteolysis"/>
    <property type="evidence" value="ECO:0007669"/>
    <property type="project" value="InterPro"/>
</dbReference>
<proteinExistence type="predicted"/>
<evidence type="ECO:0000313" key="3">
    <source>
        <dbReference type="Proteomes" id="UP001140453"/>
    </source>
</evidence>
<dbReference type="EMBL" id="JAPEVB010000008">
    <property type="protein sequence ID" value="KAJ4385272.1"/>
    <property type="molecule type" value="Genomic_DNA"/>
</dbReference>
<organism evidence="2 3">
    <name type="scientific">Gnomoniopsis smithogilvyi</name>
    <dbReference type="NCBI Taxonomy" id="1191159"/>
    <lineage>
        <taxon>Eukaryota</taxon>
        <taxon>Fungi</taxon>
        <taxon>Dikarya</taxon>
        <taxon>Ascomycota</taxon>
        <taxon>Pezizomycotina</taxon>
        <taxon>Sordariomycetes</taxon>
        <taxon>Sordariomycetidae</taxon>
        <taxon>Diaporthales</taxon>
        <taxon>Gnomoniaceae</taxon>
        <taxon>Gnomoniopsis</taxon>
    </lineage>
</organism>
<dbReference type="Pfam" id="PF00082">
    <property type="entry name" value="Peptidase_S8"/>
    <property type="match status" value="1"/>
</dbReference>
<accession>A0A9W8YIR8</accession>
<dbReference type="Proteomes" id="UP001140453">
    <property type="component" value="Unassembled WGS sequence"/>
</dbReference>
<sequence length="344" mass="37129">MATTGLGPTLLSNTPKREEWIEELKAYKQFINYLGNAIPMNGEEPPPMVKVAILDDGARLADLNGVQHGWSFCADNQKYFVGPCKHGTEMAVCVRDICPVSELCIVRLDDSQALRWALDNNKGADVISMSWTYEMCPGNRDPDKDEFEKLVKEAVGSQKVILFGSLPDLGPTNVASSRSPVGLNGVIKISSSTRAGSVVEDNIHQFSDFLLPGHDIVNLQSELVRGSSFATAYAAGLAALILYSFRVLDAMLEDDNIARTALRVAKTPIGMKGIFDNLAPETGRAAGGGNSNIGRFVQPSGVLRAPPAALSALDKKVSHLRNIVNNLVPENLIRRVFPGGVPED</sequence>
<dbReference type="AlphaFoldDB" id="A0A9W8YIR8"/>
<dbReference type="OrthoDB" id="5093543at2759"/>
<evidence type="ECO:0000259" key="1">
    <source>
        <dbReference type="Pfam" id="PF00082"/>
    </source>
</evidence>
<evidence type="ECO:0000313" key="2">
    <source>
        <dbReference type="EMBL" id="KAJ4385272.1"/>
    </source>
</evidence>
<gene>
    <name evidence="2" type="ORF">N0V93_010333</name>
</gene>
<name>A0A9W8YIR8_9PEZI</name>
<comment type="caution">
    <text evidence="2">The sequence shown here is derived from an EMBL/GenBank/DDBJ whole genome shotgun (WGS) entry which is preliminary data.</text>
</comment>
<protein>
    <recommendedName>
        <fullName evidence="1">Peptidase S8/S53 domain-containing protein</fullName>
    </recommendedName>
</protein>